<sequence>MSGLLILLVFLLTGISLQTWLDLPVPGSIVGMLTLLFVLMLLRRTPETLQSTSRVLSPLLPLFIIPVSVGIITQKELLNEHGIALLIILAVSLIPGALVCAFIMTKRSDS</sequence>
<dbReference type="PANTHER" id="PTHR33931">
    <property type="entry name" value="HOLIN-LIKE PROTEIN CIDA-RELATED"/>
    <property type="match status" value="1"/>
</dbReference>
<protein>
    <submittedName>
        <fullName evidence="7">Antiholin-like protein LrgA</fullName>
    </submittedName>
</protein>
<keyword evidence="5 6" id="KW-0472">Membrane</keyword>
<feature type="transmembrane region" description="Helical" evidence="6">
    <location>
        <begin position="55"/>
        <end position="72"/>
    </location>
</feature>
<gene>
    <name evidence="7" type="ORF">MGWOODY_Tha1392</name>
</gene>
<evidence type="ECO:0000256" key="1">
    <source>
        <dbReference type="ARBA" id="ARBA00004651"/>
    </source>
</evidence>
<evidence type="ECO:0000256" key="5">
    <source>
        <dbReference type="ARBA" id="ARBA00023136"/>
    </source>
</evidence>
<keyword evidence="3 6" id="KW-0812">Transmembrane</keyword>
<dbReference type="EMBL" id="CZQC01000061">
    <property type="protein sequence ID" value="CUS42110.1"/>
    <property type="molecule type" value="Genomic_DNA"/>
</dbReference>
<accession>A0A160TCD7</accession>
<evidence type="ECO:0000256" key="6">
    <source>
        <dbReference type="SAM" id="Phobius"/>
    </source>
</evidence>
<evidence type="ECO:0000256" key="4">
    <source>
        <dbReference type="ARBA" id="ARBA00022989"/>
    </source>
</evidence>
<evidence type="ECO:0000256" key="2">
    <source>
        <dbReference type="ARBA" id="ARBA00022475"/>
    </source>
</evidence>
<keyword evidence="4 6" id="KW-1133">Transmembrane helix</keyword>
<keyword evidence="2" id="KW-1003">Cell membrane</keyword>
<feature type="transmembrane region" description="Helical" evidence="6">
    <location>
        <begin position="84"/>
        <end position="104"/>
    </location>
</feature>
<dbReference type="AlphaFoldDB" id="A0A160TCD7"/>
<reference evidence="7" key="1">
    <citation type="submission" date="2015-10" db="EMBL/GenBank/DDBJ databases">
        <authorList>
            <person name="Gilbert D.G."/>
        </authorList>
    </citation>
    <scope>NUCLEOTIDE SEQUENCE</scope>
</reference>
<dbReference type="GO" id="GO:0005886">
    <property type="term" value="C:plasma membrane"/>
    <property type="evidence" value="ECO:0007669"/>
    <property type="project" value="UniProtKB-SubCell"/>
</dbReference>
<organism evidence="7">
    <name type="scientific">hydrothermal vent metagenome</name>
    <dbReference type="NCBI Taxonomy" id="652676"/>
    <lineage>
        <taxon>unclassified sequences</taxon>
        <taxon>metagenomes</taxon>
        <taxon>ecological metagenomes</taxon>
    </lineage>
</organism>
<comment type="subcellular location">
    <subcellularLocation>
        <location evidence="1">Cell membrane</location>
        <topology evidence="1">Multi-pass membrane protein</topology>
    </subcellularLocation>
</comment>
<proteinExistence type="predicted"/>
<dbReference type="InterPro" id="IPR005538">
    <property type="entry name" value="LrgA/CidA"/>
</dbReference>
<evidence type="ECO:0000313" key="7">
    <source>
        <dbReference type="EMBL" id="CUS42110.1"/>
    </source>
</evidence>
<dbReference type="Pfam" id="PF03788">
    <property type="entry name" value="LrgA"/>
    <property type="match status" value="1"/>
</dbReference>
<name>A0A160TCD7_9ZZZZ</name>
<dbReference type="PANTHER" id="PTHR33931:SF2">
    <property type="entry name" value="HOLIN-LIKE PROTEIN CIDA"/>
    <property type="match status" value="1"/>
</dbReference>
<feature type="transmembrane region" description="Helical" evidence="6">
    <location>
        <begin position="26"/>
        <end position="43"/>
    </location>
</feature>
<evidence type="ECO:0000256" key="3">
    <source>
        <dbReference type="ARBA" id="ARBA00022692"/>
    </source>
</evidence>